<dbReference type="SUPFAM" id="SSF50814">
    <property type="entry name" value="Lipocalins"/>
    <property type="match status" value="1"/>
</dbReference>
<sequence>MSGDLIGSVTSAPCQSLTDAPLLLPRSTCRHPPKTIMSFSGTWKPHKTDKEGQKKFYQLLDAPPAIQEGVGNFMDKISYTSQDNGDSMTTTIHGLPDGDKVKTVKLGEEVEDQGRLGKMKVKLVRDGNKIRSTETYANGKTSSTVREVNGDEMTVTMTTGDFTVSHVYKRE</sequence>
<reference evidence="1" key="1">
    <citation type="submission" date="2022-01" db="EMBL/GenBank/DDBJ databases">
        <authorList>
            <person name="Braso-Vives M."/>
        </authorList>
    </citation>
    <scope>NUCLEOTIDE SEQUENCE</scope>
</reference>
<organism evidence="1 2">
    <name type="scientific">Branchiostoma lanceolatum</name>
    <name type="common">Common lancelet</name>
    <name type="synonym">Amphioxus lanceolatum</name>
    <dbReference type="NCBI Taxonomy" id="7740"/>
    <lineage>
        <taxon>Eukaryota</taxon>
        <taxon>Metazoa</taxon>
        <taxon>Chordata</taxon>
        <taxon>Cephalochordata</taxon>
        <taxon>Leptocardii</taxon>
        <taxon>Amphioxiformes</taxon>
        <taxon>Branchiostomatidae</taxon>
        <taxon>Branchiostoma</taxon>
    </lineage>
</organism>
<dbReference type="GO" id="GO:0008289">
    <property type="term" value="F:lipid binding"/>
    <property type="evidence" value="ECO:0007669"/>
    <property type="project" value="InterPro"/>
</dbReference>
<protein>
    <submittedName>
        <fullName evidence="1">Hypp8108 protein</fullName>
    </submittedName>
</protein>
<keyword evidence="2" id="KW-1185">Reference proteome</keyword>
<dbReference type="OrthoDB" id="8501868at2759"/>
<dbReference type="CDD" id="cd00742">
    <property type="entry name" value="FABP"/>
    <property type="match status" value="1"/>
</dbReference>
<name>A0A8J9Z758_BRALA</name>
<dbReference type="PRINTS" id="PR00178">
    <property type="entry name" value="FATTYACIDBP"/>
</dbReference>
<evidence type="ECO:0000313" key="1">
    <source>
        <dbReference type="EMBL" id="CAH1248322.1"/>
    </source>
</evidence>
<dbReference type="Proteomes" id="UP000838412">
    <property type="component" value="Chromosome 16"/>
</dbReference>
<gene>
    <name evidence="1" type="primary">Hypp8108</name>
    <name evidence="1" type="ORF">BLAG_LOCUS9675</name>
</gene>
<dbReference type="EMBL" id="OV696701">
    <property type="protein sequence ID" value="CAH1248322.1"/>
    <property type="molecule type" value="Genomic_DNA"/>
</dbReference>
<accession>A0A8J9Z758</accession>
<proteinExistence type="predicted"/>
<dbReference type="AlphaFoldDB" id="A0A8J9Z758"/>
<dbReference type="InterPro" id="IPR012674">
    <property type="entry name" value="Calycin"/>
</dbReference>
<dbReference type="Gene3D" id="2.40.128.20">
    <property type="match status" value="1"/>
</dbReference>
<evidence type="ECO:0000313" key="2">
    <source>
        <dbReference type="Proteomes" id="UP000838412"/>
    </source>
</evidence>
<dbReference type="InterPro" id="IPR000463">
    <property type="entry name" value="Fatty_acid-bd"/>
</dbReference>